<dbReference type="Pfam" id="PF00072">
    <property type="entry name" value="Response_reg"/>
    <property type="match status" value="1"/>
</dbReference>
<protein>
    <submittedName>
        <fullName evidence="5">Two-component system, NarL family, response regulator DesR</fullName>
    </submittedName>
</protein>
<evidence type="ECO:0000256" key="2">
    <source>
        <dbReference type="PROSITE-ProRule" id="PRU00169"/>
    </source>
</evidence>
<evidence type="ECO:0000313" key="6">
    <source>
        <dbReference type="Proteomes" id="UP000236723"/>
    </source>
</evidence>
<gene>
    <name evidence="5" type="ORF">SAMN04489712_102105</name>
</gene>
<evidence type="ECO:0000259" key="3">
    <source>
        <dbReference type="PROSITE" id="PS50043"/>
    </source>
</evidence>
<dbReference type="SMART" id="SM00448">
    <property type="entry name" value="REC"/>
    <property type="match status" value="1"/>
</dbReference>
<dbReference type="PROSITE" id="PS50110">
    <property type="entry name" value="RESPONSE_REGULATORY"/>
    <property type="match status" value="1"/>
</dbReference>
<evidence type="ECO:0000313" key="5">
    <source>
        <dbReference type="EMBL" id="SEF80585.1"/>
    </source>
</evidence>
<dbReference type="SUPFAM" id="SSF52172">
    <property type="entry name" value="CheY-like"/>
    <property type="match status" value="1"/>
</dbReference>
<dbReference type="GO" id="GO:0000160">
    <property type="term" value="P:phosphorelay signal transduction system"/>
    <property type="evidence" value="ECO:0007669"/>
    <property type="project" value="InterPro"/>
</dbReference>
<dbReference type="SUPFAM" id="SSF46894">
    <property type="entry name" value="C-terminal effector domain of the bipartite response regulators"/>
    <property type="match status" value="1"/>
</dbReference>
<dbReference type="PRINTS" id="PR00038">
    <property type="entry name" value="HTHLUXR"/>
</dbReference>
<dbReference type="InterPro" id="IPR051015">
    <property type="entry name" value="EvgA-like"/>
</dbReference>
<organism evidence="5 6">
    <name type="scientific">Thermomonospora echinospora</name>
    <dbReference type="NCBI Taxonomy" id="1992"/>
    <lineage>
        <taxon>Bacteria</taxon>
        <taxon>Bacillati</taxon>
        <taxon>Actinomycetota</taxon>
        <taxon>Actinomycetes</taxon>
        <taxon>Streptosporangiales</taxon>
        <taxon>Thermomonosporaceae</taxon>
        <taxon>Thermomonospora</taxon>
    </lineage>
</organism>
<dbReference type="InterPro" id="IPR011006">
    <property type="entry name" value="CheY-like_superfamily"/>
</dbReference>
<dbReference type="GO" id="GO:0003677">
    <property type="term" value="F:DNA binding"/>
    <property type="evidence" value="ECO:0007669"/>
    <property type="project" value="UniProtKB-KW"/>
</dbReference>
<evidence type="ECO:0000259" key="4">
    <source>
        <dbReference type="PROSITE" id="PS50110"/>
    </source>
</evidence>
<dbReference type="PANTHER" id="PTHR45566">
    <property type="entry name" value="HTH-TYPE TRANSCRIPTIONAL REGULATOR YHJB-RELATED"/>
    <property type="match status" value="1"/>
</dbReference>
<evidence type="ECO:0000256" key="1">
    <source>
        <dbReference type="ARBA" id="ARBA00023125"/>
    </source>
</evidence>
<comment type="caution">
    <text evidence="2">Lacks conserved residue(s) required for the propagation of feature annotation.</text>
</comment>
<name>A0A1H5UZP7_9ACTN</name>
<dbReference type="EMBL" id="FNVO01000002">
    <property type="protein sequence ID" value="SEF80585.1"/>
    <property type="molecule type" value="Genomic_DNA"/>
</dbReference>
<dbReference type="Gene3D" id="3.40.50.2300">
    <property type="match status" value="1"/>
</dbReference>
<keyword evidence="1" id="KW-0238">DNA-binding</keyword>
<dbReference type="Proteomes" id="UP000236723">
    <property type="component" value="Unassembled WGS sequence"/>
</dbReference>
<dbReference type="OrthoDB" id="9808843at2"/>
<feature type="domain" description="Response regulatory" evidence="4">
    <location>
        <begin position="3"/>
        <end position="119"/>
    </location>
</feature>
<dbReference type="InterPro" id="IPR000792">
    <property type="entry name" value="Tscrpt_reg_LuxR_C"/>
</dbReference>
<dbReference type="InterPro" id="IPR016032">
    <property type="entry name" value="Sig_transdc_resp-reg_C-effctor"/>
</dbReference>
<dbReference type="AlphaFoldDB" id="A0A1H5UZP7"/>
<dbReference type="PANTHER" id="PTHR45566:SF2">
    <property type="entry name" value="NARL SUBFAMILY"/>
    <property type="match status" value="1"/>
</dbReference>
<keyword evidence="6" id="KW-1185">Reference proteome</keyword>
<dbReference type="InterPro" id="IPR001789">
    <property type="entry name" value="Sig_transdc_resp-reg_receiver"/>
</dbReference>
<dbReference type="PROSITE" id="PS00622">
    <property type="entry name" value="HTH_LUXR_1"/>
    <property type="match status" value="1"/>
</dbReference>
<dbReference type="SMART" id="SM00421">
    <property type="entry name" value="HTH_LUXR"/>
    <property type="match status" value="1"/>
</dbReference>
<accession>A0A1H5UZP7</accession>
<dbReference type="GO" id="GO:0006355">
    <property type="term" value="P:regulation of DNA-templated transcription"/>
    <property type="evidence" value="ECO:0007669"/>
    <property type="project" value="InterPro"/>
</dbReference>
<sequence length="201" mass="21160">MIRVLIVEELSLLRGGLVALLEDHNDFAVVGAVDEAEKLVPTACEVHPDIALIGVEGAQADAFTLVRRLRDQLPDCAAVLMADRGRPGDLRRAAAAGAAGFVLKGTSPDTLTGGLRRVAAGERVIDADLAFAELAAADSPLTPRELEVLRLAGEGASAAQIADTLVLTIGTVRNHLSRINRKIGARNRVHAIRIAESAGWL</sequence>
<dbReference type="CDD" id="cd06170">
    <property type="entry name" value="LuxR_C_like"/>
    <property type="match status" value="1"/>
</dbReference>
<proteinExistence type="predicted"/>
<feature type="domain" description="HTH luxR-type" evidence="3">
    <location>
        <begin position="134"/>
        <end position="199"/>
    </location>
</feature>
<reference evidence="6" key="1">
    <citation type="submission" date="2016-10" db="EMBL/GenBank/DDBJ databases">
        <authorList>
            <person name="Varghese N."/>
            <person name="Submissions S."/>
        </authorList>
    </citation>
    <scope>NUCLEOTIDE SEQUENCE [LARGE SCALE GENOMIC DNA]</scope>
    <source>
        <strain evidence="6">DSM 43163</strain>
    </source>
</reference>
<dbReference type="PROSITE" id="PS50043">
    <property type="entry name" value="HTH_LUXR_2"/>
    <property type="match status" value="1"/>
</dbReference>
<dbReference type="Pfam" id="PF00196">
    <property type="entry name" value="GerE"/>
    <property type="match status" value="1"/>
</dbReference>